<protein>
    <submittedName>
        <fullName evidence="1">EAL domain-containing protein</fullName>
    </submittedName>
</protein>
<evidence type="ECO:0000313" key="2">
    <source>
        <dbReference type="Proteomes" id="UP001244872"/>
    </source>
</evidence>
<accession>A0ACC6LJV4</accession>
<organism evidence="1 2">
    <name type="scientific">Pseudomonas allii</name>
    <dbReference type="NCBI Taxonomy" id="2740531"/>
    <lineage>
        <taxon>Bacteria</taxon>
        <taxon>Pseudomonadati</taxon>
        <taxon>Pseudomonadota</taxon>
        <taxon>Gammaproteobacteria</taxon>
        <taxon>Pseudomonadales</taxon>
        <taxon>Pseudomonadaceae</taxon>
        <taxon>Pseudomonas</taxon>
    </lineage>
</organism>
<dbReference type="Proteomes" id="UP001244872">
    <property type="component" value="Unassembled WGS sequence"/>
</dbReference>
<dbReference type="EMBL" id="JAVLRO010000013">
    <property type="protein sequence ID" value="MDR9878757.1"/>
    <property type="molecule type" value="Genomic_DNA"/>
</dbReference>
<reference evidence="1" key="1">
    <citation type="submission" date="2023-07" db="EMBL/GenBank/DDBJ databases">
        <title>Bioagumentation of soil contaminated with hydrocarbons using Pseudomonas poae 7b strain.</title>
        <authorList>
            <person name="Kumor A."/>
        </authorList>
    </citation>
    <scope>NUCLEOTIDE SEQUENCE</scope>
    <source>
        <strain evidence="1">7b</strain>
    </source>
</reference>
<keyword evidence="2" id="KW-1185">Reference proteome</keyword>
<gene>
    <name evidence="1" type="ORF">RJC98_26535</name>
</gene>
<evidence type="ECO:0000313" key="1">
    <source>
        <dbReference type="EMBL" id="MDR9878757.1"/>
    </source>
</evidence>
<comment type="caution">
    <text evidence="1">The sequence shown here is derived from an EMBL/GenBank/DDBJ whole genome shotgun (WGS) entry which is preliminary data.</text>
</comment>
<sequence>MKQKRTLGTPRLLGIVWPFIAVVLFQALLGCVSLYVLSAVRGYVAGESLWSKGQKDAIYYLTLYADNRDETTYLKYQQAIAVPQGGHELRIALDRPTPDLAAARLGILKGGNHPDDVSSLIWLYLNFRHFSYLEKAIELWTVGDGYLVQLDDLAREMHGAISRDQVSANDVRQWKAHITAINEGVTPAAKAFSDALGEGSRMILRLLVITNLATALGLIVLALLRTHKLLAQRHAFADALQQEKERAQITLESIGDGVITTDVDGAITYMNPAAEALTHWNSAQAQGLPLAALFNLLDDNAQPDGFTLIEHIVKGQLGGGSEHSKTIQRLDGSTVSVTLVGAPIRSAGKVTGAVLVLHDMTQERQYIANLSWQATHDALTGLANRREFEYRLEQVLHPTGPQQGGRHALMFLDLDQFKLVNDTCGHAAGDELLRHICALLQSDLREGDTLARLGGDEFGILLENCPAAVAEKIAESLRHTVQSLHFVWKGRPFMTTVSIGLVHLGHTPTTLETSLRAADMACYMAKEKGRNRVQVYHADDSELSVRFGEMAWVQRLHMALEENRFCLYAQEISPLGNTDGGNGHIEILLRLHDEAGRIILPDSFIPAAERYGLMTSLDRWVVENVFKIINRCMQERPGRPMAMCAINLSGITIGDDDFLGFLREKFHTYNIPPGMICFEITETSAIANLGSAIRFINELKALGCHFSLDDFCAGMSSFAYLKHLPVDFLKIDGSFVKDMLDDPINRAMVEVINHIGHVMGKRTIAEFVETPHIEQALLEIGVDYAQGYLIERPQLFTFDSLQCRPVRPQPLLFKAPGTFR</sequence>
<proteinExistence type="predicted"/>
<name>A0ACC6LJV4_9PSED</name>